<accession>A0AAE8XZ60</accession>
<dbReference type="Proteomes" id="UP000827845">
    <property type="component" value="Segment"/>
</dbReference>
<evidence type="ECO:0000256" key="1">
    <source>
        <dbReference type="SAM" id="Phobius"/>
    </source>
</evidence>
<gene>
    <name evidence="2" type="ORF">HATV-3_gp20</name>
</gene>
<keyword evidence="1" id="KW-1133">Transmembrane helix</keyword>
<keyword evidence="1" id="KW-0812">Transmembrane</keyword>
<feature type="transmembrane region" description="Helical" evidence="1">
    <location>
        <begin position="37"/>
        <end position="54"/>
    </location>
</feature>
<keyword evidence="3" id="KW-1185">Reference proteome</keyword>
<protein>
    <submittedName>
        <fullName evidence="2">Uncharacterized protein</fullName>
    </submittedName>
</protein>
<reference evidence="2" key="1">
    <citation type="submission" date="2021-05" db="EMBL/GenBank/DDBJ databases">
        <title>Diversity, taxonomy and evolution of archaeal viruses of the class Caudoviricetes.</title>
        <authorList>
            <person name="Liu Y."/>
            <person name="Demina T.A."/>
            <person name="Roux S."/>
            <person name="Aiewsakun P."/>
            <person name="Kazlauskas D."/>
            <person name="Simmonds P."/>
            <person name="Prangishvili D."/>
            <person name="Oksanen H.M."/>
            <person name="Krupovic M."/>
        </authorList>
    </citation>
    <scope>NUCLEOTIDE SEQUENCE</scope>
    <source>
        <strain evidence="2">HATV-3/30</strain>
    </source>
</reference>
<evidence type="ECO:0000313" key="3">
    <source>
        <dbReference type="Proteomes" id="UP000827845"/>
    </source>
</evidence>
<sequence length="93" mass="10330">MTTNKRPWYCDGELINEYKHATQSLAMHKALKITKSIIVNLGLIIITLYGLRLGASPSRIVPLALLILAAFNGVEYSEIQSLKQAITESNDKD</sequence>
<name>A0AAE8XZ60_9CAUD</name>
<proteinExistence type="predicted"/>
<evidence type="ECO:0000313" key="2">
    <source>
        <dbReference type="EMBL" id="UBF23370.1"/>
    </source>
</evidence>
<organism evidence="2 3">
    <name type="scientific">Haloarcula tailed virus 3</name>
    <dbReference type="NCBI Taxonomy" id="2877990"/>
    <lineage>
        <taxon>Viruses</taxon>
        <taxon>Duplodnaviria</taxon>
        <taxon>Heunggongvirae</taxon>
        <taxon>Uroviricota</taxon>
        <taxon>Caudoviricetes</taxon>
        <taxon>Kirjokansivirales</taxon>
        <taxon>Pyrstoviridae</taxon>
        <taxon>Hatrivirus</taxon>
        <taxon>Hatrivirus caudatum</taxon>
        <taxon>Hatrivirus HATV3</taxon>
    </lineage>
</organism>
<dbReference type="EMBL" id="MZ334527">
    <property type="protein sequence ID" value="UBF23370.1"/>
    <property type="molecule type" value="Genomic_DNA"/>
</dbReference>
<keyword evidence="1" id="KW-0472">Membrane</keyword>